<dbReference type="OrthoDB" id="9803968at2"/>
<dbReference type="Gene3D" id="3.20.20.30">
    <property type="entry name" value="Luciferase-like domain"/>
    <property type="match status" value="1"/>
</dbReference>
<dbReference type="GO" id="GO:0004497">
    <property type="term" value="F:monooxygenase activity"/>
    <property type="evidence" value="ECO:0007669"/>
    <property type="project" value="UniProtKB-KW"/>
</dbReference>
<dbReference type="GO" id="GO:0016705">
    <property type="term" value="F:oxidoreductase activity, acting on paired donors, with incorporation or reduction of molecular oxygen"/>
    <property type="evidence" value="ECO:0007669"/>
    <property type="project" value="InterPro"/>
</dbReference>
<keyword evidence="1" id="KW-0560">Oxidoreductase</keyword>
<dbReference type="AlphaFoldDB" id="A0A086Y3X4"/>
<dbReference type="EMBL" id="JFZB01000005">
    <property type="protein sequence ID" value="KFI28974.1"/>
    <property type="molecule type" value="Genomic_DNA"/>
</dbReference>
<feature type="domain" description="Luciferase-like" evidence="3">
    <location>
        <begin position="25"/>
        <end position="309"/>
    </location>
</feature>
<dbReference type="InterPro" id="IPR011251">
    <property type="entry name" value="Luciferase-like_dom"/>
</dbReference>
<evidence type="ECO:0000259" key="3">
    <source>
        <dbReference type="Pfam" id="PF00296"/>
    </source>
</evidence>
<reference evidence="4 5" key="1">
    <citation type="submission" date="2014-03" db="EMBL/GenBank/DDBJ databases">
        <title>Genome of Paenirhodobacter enshiensis DW2-9.</title>
        <authorList>
            <person name="Wang D."/>
            <person name="Wang G."/>
        </authorList>
    </citation>
    <scope>NUCLEOTIDE SEQUENCE [LARGE SCALE GENOMIC DNA]</scope>
    <source>
        <strain evidence="4 5">DW2-9</strain>
    </source>
</reference>
<keyword evidence="5" id="KW-1185">Reference proteome</keyword>
<dbReference type="Pfam" id="PF00296">
    <property type="entry name" value="Bac_luciferase"/>
    <property type="match status" value="1"/>
</dbReference>
<accession>A0A086Y3X4</accession>
<evidence type="ECO:0000256" key="1">
    <source>
        <dbReference type="ARBA" id="ARBA00023002"/>
    </source>
</evidence>
<dbReference type="GO" id="GO:0005829">
    <property type="term" value="C:cytosol"/>
    <property type="evidence" value="ECO:0007669"/>
    <property type="project" value="TreeGrafter"/>
</dbReference>
<protein>
    <submittedName>
        <fullName evidence="4">Luciferase</fullName>
    </submittedName>
</protein>
<keyword evidence="2" id="KW-0503">Monooxygenase</keyword>
<comment type="caution">
    <text evidence="4">The sequence shown here is derived from an EMBL/GenBank/DDBJ whole genome shotgun (WGS) entry which is preliminary data.</text>
</comment>
<proteinExistence type="predicted"/>
<dbReference type="RefSeq" id="WP_036635510.1">
    <property type="nucleotide sequence ID" value="NZ_JFZB01000005.1"/>
</dbReference>
<dbReference type="InterPro" id="IPR050766">
    <property type="entry name" value="Bact_Lucif_Oxidored"/>
</dbReference>
<dbReference type="PANTHER" id="PTHR30137:SF8">
    <property type="entry name" value="BLR5498 PROTEIN"/>
    <property type="match status" value="1"/>
</dbReference>
<dbReference type="eggNOG" id="COG2141">
    <property type="taxonomic scope" value="Bacteria"/>
</dbReference>
<evidence type="ECO:0000313" key="5">
    <source>
        <dbReference type="Proteomes" id="UP000028824"/>
    </source>
</evidence>
<dbReference type="InterPro" id="IPR036661">
    <property type="entry name" value="Luciferase-like_sf"/>
</dbReference>
<dbReference type="STRING" id="1105367.CG50_12330"/>
<name>A0A086Y3X4_9RHOB</name>
<dbReference type="PANTHER" id="PTHR30137">
    <property type="entry name" value="LUCIFERASE-LIKE MONOOXYGENASE"/>
    <property type="match status" value="1"/>
</dbReference>
<sequence length="349" mass="38305">MTPLPDFSKLEFGLDTFGDITRDDTGPRSGAQVIRDTLAEGILADQLGVDYFGLGEHHRPDFAISSPEPILGALLGQTGHIRGGTSVTVLSSDDPIRLFQRFSTLDAIAPGRAEITIGRGSFTESFPLFGFQLDDYETLFQEKAQFLTQLLTQEKVSNQGQFTPRLKGVTVYPRPENRLTVWRGVGGSPQSVVEAAAMGMPLMLAIIGGDAMRFAPFVDLYRRAHEQMGTPVLPIGVHSPGHVGETDALAREEYFTGYQAMHRMIGASRGWGTLSREAYESEIEHGSLYVGSPETVARKIVRTVRGLGLSRFTLKYSSGPQDYRTNLHNIELYGTRVIPLVREMLAGKA</sequence>
<gene>
    <name evidence="4" type="ORF">CG50_12330</name>
</gene>
<evidence type="ECO:0000313" key="4">
    <source>
        <dbReference type="EMBL" id="KFI28974.1"/>
    </source>
</evidence>
<organism evidence="4 5">
    <name type="scientific">Paenirhodobacter enshiensis</name>
    <dbReference type="NCBI Taxonomy" id="1105367"/>
    <lineage>
        <taxon>Bacteria</taxon>
        <taxon>Pseudomonadati</taxon>
        <taxon>Pseudomonadota</taxon>
        <taxon>Alphaproteobacteria</taxon>
        <taxon>Rhodobacterales</taxon>
        <taxon>Rhodobacter group</taxon>
        <taxon>Paenirhodobacter</taxon>
    </lineage>
</organism>
<evidence type="ECO:0000256" key="2">
    <source>
        <dbReference type="ARBA" id="ARBA00023033"/>
    </source>
</evidence>
<dbReference type="SUPFAM" id="SSF51679">
    <property type="entry name" value="Bacterial luciferase-like"/>
    <property type="match status" value="1"/>
</dbReference>
<dbReference type="Proteomes" id="UP000028824">
    <property type="component" value="Unassembled WGS sequence"/>
</dbReference>